<dbReference type="InterPro" id="IPR035897">
    <property type="entry name" value="Toll_tir_struct_dom_sf"/>
</dbReference>
<protein>
    <recommendedName>
        <fullName evidence="2">TIR domain-containing protein</fullName>
    </recommendedName>
</protein>
<dbReference type="PANTHER" id="PTHR32009">
    <property type="entry name" value="TMV RESISTANCE PROTEIN N-LIKE"/>
    <property type="match status" value="1"/>
</dbReference>
<dbReference type="SUPFAM" id="SSF52200">
    <property type="entry name" value="Toll/Interleukin receptor TIR domain"/>
    <property type="match status" value="1"/>
</dbReference>
<dbReference type="OrthoDB" id="850348at2759"/>
<dbReference type="InterPro" id="IPR000157">
    <property type="entry name" value="TIR_dom"/>
</dbReference>
<name>A0A9Q0G7N0_9ROSI</name>
<dbReference type="GO" id="GO:0007165">
    <property type="term" value="P:signal transduction"/>
    <property type="evidence" value="ECO:0007669"/>
    <property type="project" value="InterPro"/>
</dbReference>
<reference evidence="3" key="1">
    <citation type="submission" date="2022-02" db="EMBL/GenBank/DDBJ databases">
        <authorList>
            <person name="Henning P.M."/>
            <person name="McCubbin A.G."/>
            <person name="Shore J.S."/>
        </authorList>
    </citation>
    <scope>NUCLEOTIDE SEQUENCE</scope>
    <source>
        <strain evidence="3">F60SS</strain>
        <tissue evidence="3">Leaves</tissue>
    </source>
</reference>
<evidence type="ECO:0000259" key="2">
    <source>
        <dbReference type="PROSITE" id="PS50104"/>
    </source>
</evidence>
<accession>A0A9Q0G7N0</accession>
<sequence length="79" mass="8986">IQLGKEIRSELPKEIQESKSSTVVLSQGYASSKWCLNELVLIMGRHTQDGHHVVPVFYHVDPSDVRHQKKSFANSFAEH</sequence>
<evidence type="ECO:0000313" key="4">
    <source>
        <dbReference type="Proteomes" id="UP001141552"/>
    </source>
</evidence>
<evidence type="ECO:0000256" key="1">
    <source>
        <dbReference type="ARBA" id="ARBA00023027"/>
    </source>
</evidence>
<dbReference type="Pfam" id="PF01582">
    <property type="entry name" value="TIR"/>
    <property type="match status" value="1"/>
</dbReference>
<gene>
    <name evidence="3" type="ORF">Tsubulata_037336</name>
</gene>
<comment type="caution">
    <text evidence="3">The sequence shown here is derived from an EMBL/GenBank/DDBJ whole genome shotgun (WGS) entry which is preliminary data.</text>
</comment>
<keyword evidence="4" id="KW-1185">Reference proteome</keyword>
<dbReference type="Proteomes" id="UP001141552">
    <property type="component" value="Unassembled WGS sequence"/>
</dbReference>
<reference evidence="3" key="2">
    <citation type="journal article" date="2023" name="Plants (Basel)">
        <title>Annotation of the Turnera subulata (Passifloraceae) Draft Genome Reveals the S-Locus Evolved after the Divergence of Turneroideae from Passifloroideae in a Stepwise Manner.</title>
        <authorList>
            <person name="Henning P.M."/>
            <person name="Roalson E.H."/>
            <person name="Mir W."/>
            <person name="McCubbin A.G."/>
            <person name="Shore J.S."/>
        </authorList>
    </citation>
    <scope>NUCLEOTIDE SEQUENCE</scope>
    <source>
        <strain evidence="3">F60SS</strain>
    </source>
</reference>
<proteinExistence type="predicted"/>
<organism evidence="3 4">
    <name type="scientific">Turnera subulata</name>
    <dbReference type="NCBI Taxonomy" id="218843"/>
    <lineage>
        <taxon>Eukaryota</taxon>
        <taxon>Viridiplantae</taxon>
        <taxon>Streptophyta</taxon>
        <taxon>Embryophyta</taxon>
        <taxon>Tracheophyta</taxon>
        <taxon>Spermatophyta</taxon>
        <taxon>Magnoliopsida</taxon>
        <taxon>eudicotyledons</taxon>
        <taxon>Gunneridae</taxon>
        <taxon>Pentapetalae</taxon>
        <taxon>rosids</taxon>
        <taxon>fabids</taxon>
        <taxon>Malpighiales</taxon>
        <taxon>Passifloraceae</taxon>
        <taxon>Turnera</taxon>
    </lineage>
</organism>
<dbReference type="AlphaFoldDB" id="A0A9Q0G7N0"/>
<dbReference type="PANTHER" id="PTHR32009:SF154">
    <property type="entry name" value="TIR DOMAIN-CONTAINING PROTEIN"/>
    <property type="match status" value="1"/>
</dbReference>
<feature type="non-terminal residue" evidence="3">
    <location>
        <position position="1"/>
    </location>
</feature>
<keyword evidence="1" id="KW-0520">NAD</keyword>
<evidence type="ECO:0000313" key="3">
    <source>
        <dbReference type="EMBL" id="KAJ4845118.1"/>
    </source>
</evidence>
<dbReference type="EMBL" id="JAKUCV010001766">
    <property type="protein sequence ID" value="KAJ4845118.1"/>
    <property type="molecule type" value="Genomic_DNA"/>
</dbReference>
<dbReference type="PROSITE" id="PS50104">
    <property type="entry name" value="TIR"/>
    <property type="match status" value="1"/>
</dbReference>
<dbReference type="Gene3D" id="3.40.50.10140">
    <property type="entry name" value="Toll/interleukin-1 receptor homology (TIR) domain"/>
    <property type="match status" value="1"/>
</dbReference>
<feature type="domain" description="TIR" evidence="2">
    <location>
        <begin position="1"/>
        <end position="79"/>
    </location>
</feature>